<dbReference type="AlphaFoldDB" id="A0A8X6RF33"/>
<organism evidence="1 2">
    <name type="scientific">Trichonephila clavipes</name>
    <name type="common">Golden silk orbweaver</name>
    <name type="synonym">Nephila clavipes</name>
    <dbReference type="NCBI Taxonomy" id="2585209"/>
    <lineage>
        <taxon>Eukaryota</taxon>
        <taxon>Metazoa</taxon>
        <taxon>Ecdysozoa</taxon>
        <taxon>Arthropoda</taxon>
        <taxon>Chelicerata</taxon>
        <taxon>Arachnida</taxon>
        <taxon>Araneae</taxon>
        <taxon>Araneomorphae</taxon>
        <taxon>Entelegynae</taxon>
        <taxon>Araneoidea</taxon>
        <taxon>Nephilidae</taxon>
        <taxon>Trichonephila</taxon>
    </lineage>
</organism>
<comment type="caution">
    <text evidence="1">The sequence shown here is derived from an EMBL/GenBank/DDBJ whole genome shotgun (WGS) entry which is preliminary data.</text>
</comment>
<name>A0A8X6RF33_TRICX</name>
<reference evidence="1" key="1">
    <citation type="submission" date="2020-08" db="EMBL/GenBank/DDBJ databases">
        <title>Multicomponent nature underlies the extraordinary mechanical properties of spider dragline silk.</title>
        <authorList>
            <person name="Kono N."/>
            <person name="Nakamura H."/>
            <person name="Mori M."/>
            <person name="Yoshida Y."/>
            <person name="Ohtoshi R."/>
            <person name="Malay A.D."/>
            <person name="Moran D.A.P."/>
            <person name="Tomita M."/>
            <person name="Numata K."/>
            <person name="Arakawa K."/>
        </authorList>
    </citation>
    <scope>NUCLEOTIDE SEQUENCE</scope>
</reference>
<protein>
    <submittedName>
        <fullName evidence="1">Uncharacterized protein</fullName>
    </submittedName>
</protein>
<dbReference type="Proteomes" id="UP000887159">
    <property type="component" value="Unassembled WGS sequence"/>
</dbReference>
<proteinExistence type="predicted"/>
<accession>A0A8X6RF33</accession>
<sequence>MLSRIVNGDETWVPHITMESKQQSMEWRHTSSPFQVKEQDYGKSVLGLTRCFAGGHYVTKEQRSTQVPTAKLYLVMEVPKSIAKQTAQHTVKRCFALPQ</sequence>
<dbReference type="EMBL" id="BMAU01021175">
    <property type="protein sequence ID" value="GFX93833.1"/>
    <property type="molecule type" value="Genomic_DNA"/>
</dbReference>
<evidence type="ECO:0000313" key="2">
    <source>
        <dbReference type="Proteomes" id="UP000887159"/>
    </source>
</evidence>
<keyword evidence="2" id="KW-1185">Reference proteome</keyword>
<evidence type="ECO:0000313" key="1">
    <source>
        <dbReference type="EMBL" id="GFX93833.1"/>
    </source>
</evidence>
<gene>
    <name evidence="1" type="ORF">TNCV_1590091</name>
</gene>